<organism evidence="1 2">
    <name type="scientific">Streptomyces tardus</name>
    <dbReference type="NCBI Taxonomy" id="2780544"/>
    <lineage>
        <taxon>Bacteria</taxon>
        <taxon>Bacillati</taxon>
        <taxon>Actinomycetota</taxon>
        <taxon>Actinomycetes</taxon>
        <taxon>Kitasatosporales</taxon>
        <taxon>Streptomycetaceae</taxon>
        <taxon>Streptomyces</taxon>
    </lineage>
</organism>
<dbReference type="AlphaFoldDB" id="A0A949JLR8"/>
<accession>A0A949JLR8</accession>
<evidence type="ECO:0000313" key="2">
    <source>
        <dbReference type="Proteomes" id="UP000694501"/>
    </source>
</evidence>
<dbReference type="Proteomes" id="UP000694501">
    <property type="component" value="Unassembled WGS sequence"/>
</dbReference>
<dbReference type="InterPro" id="IPR036736">
    <property type="entry name" value="ACP-like_sf"/>
</dbReference>
<proteinExistence type="predicted"/>
<gene>
    <name evidence="1" type="ORF">JGS22_007380</name>
</gene>
<keyword evidence="2" id="KW-1185">Reference proteome</keyword>
<dbReference type="EMBL" id="JAELVF020000001">
    <property type="protein sequence ID" value="MBU7597451.1"/>
    <property type="molecule type" value="Genomic_DNA"/>
</dbReference>
<sequence>MVPRRGPYRGRPVLKDQILKIIIDAIDDINTMREEKISTENVLDLCLYGNDGVFESMYLVAFLSQVEEGVEDEFEVEVTLASEKAVSLRVSPFSSVRRLVAFIEEELRLAGAGAA</sequence>
<reference evidence="1" key="1">
    <citation type="submission" date="2021-06" db="EMBL/GenBank/DDBJ databases">
        <title>Sequencing of actinobacteria type strains.</title>
        <authorList>
            <person name="Nguyen G.-S."/>
            <person name="Wentzel A."/>
        </authorList>
    </citation>
    <scope>NUCLEOTIDE SEQUENCE</scope>
    <source>
        <strain evidence="1">P38-E01</strain>
    </source>
</reference>
<name>A0A949JLR8_9ACTN</name>
<dbReference type="Gene3D" id="1.10.1200.10">
    <property type="entry name" value="ACP-like"/>
    <property type="match status" value="1"/>
</dbReference>
<evidence type="ECO:0000313" key="1">
    <source>
        <dbReference type="EMBL" id="MBU7597451.1"/>
    </source>
</evidence>
<protein>
    <submittedName>
        <fullName evidence="1">Uncharacterized protein</fullName>
    </submittedName>
</protein>
<comment type="caution">
    <text evidence="1">The sequence shown here is derived from an EMBL/GenBank/DDBJ whole genome shotgun (WGS) entry which is preliminary data.</text>
</comment>